<reference evidence="1" key="1">
    <citation type="journal article" date="2020" name="Stud. Mycol.">
        <title>101 Dothideomycetes genomes: a test case for predicting lifestyles and emergence of pathogens.</title>
        <authorList>
            <person name="Haridas S."/>
            <person name="Albert R."/>
            <person name="Binder M."/>
            <person name="Bloem J."/>
            <person name="Labutti K."/>
            <person name="Salamov A."/>
            <person name="Andreopoulos B."/>
            <person name="Baker S."/>
            <person name="Barry K."/>
            <person name="Bills G."/>
            <person name="Bluhm B."/>
            <person name="Cannon C."/>
            <person name="Castanera R."/>
            <person name="Culley D."/>
            <person name="Daum C."/>
            <person name="Ezra D."/>
            <person name="Gonzalez J."/>
            <person name="Henrissat B."/>
            <person name="Kuo A."/>
            <person name="Liang C."/>
            <person name="Lipzen A."/>
            <person name="Lutzoni F."/>
            <person name="Magnuson J."/>
            <person name="Mondo S."/>
            <person name="Nolan M."/>
            <person name="Ohm R."/>
            <person name="Pangilinan J."/>
            <person name="Park H.-J."/>
            <person name="Ramirez L."/>
            <person name="Alfaro M."/>
            <person name="Sun H."/>
            <person name="Tritt A."/>
            <person name="Yoshinaga Y."/>
            <person name="Zwiers L.-H."/>
            <person name="Turgeon B."/>
            <person name="Goodwin S."/>
            <person name="Spatafora J."/>
            <person name="Crous P."/>
            <person name="Grigoriev I."/>
        </authorList>
    </citation>
    <scope>NUCLEOTIDE SEQUENCE</scope>
    <source>
        <strain evidence="1">CBS 119925</strain>
    </source>
</reference>
<keyword evidence="2" id="KW-1185">Reference proteome</keyword>
<evidence type="ECO:0000313" key="1">
    <source>
        <dbReference type="EMBL" id="KAF2743578.1"/>
    </source>
</evidence>
<organism evidence="1 2">
    <name type="scientific">Sporormia fimetaria CBS 119925</name>
    <dbReference type="NCBI Taxonomy" id="1340428"/>
    <lineage>
        <taxon>Eukaryota</taxon>
        <taxon>Fungi</taxon>
        <taxon>Dikarya</taxon>
        <taxon>Ascomycota</taxon>
        <taxon>Pezizomycotina</taxon>
        <taxon>Dothideomycetes</taxon>
        <taxon>Pleosporomycetidae</taxon>
        <taxon>Pleosporales</taxon>
        <taxon>Sporormiaceae</taxon>
        <taxon>Sporormia</taxon>
    </lineage>
</organism>
<dbReference type="Proteomes" id="UP000799440">
    <property type="component" value="Unassembled WGS sequence"/>
</dbReference>
<name>A0A6A6UZ86_9PLEO</name>
<gene>
    <name evidence="1" type="ORF">M011DRAFT_219593</name>
</gene>
<dbReference type="EMBL" id="MU006596">
    <property type="protein sequence ID" value="KAF2743578.1"/>
    <property type="molecule type" value="Genomic_DNA"/>
</dbReference>
<sequence>MLNLLGKKFVKLAVAIGWPGFDSRPMQSFCVLWIVWGRCKARRGQLGEVQNEDRKGRHEAKRKTVKFGNWERQGAYVRTTLVRRTSL</sequence>
<evidence type="ECO:0000313" key="2">
    <source>
        <dbReference type="Proteomes" id="UP000799440"/>
    </source>
</evidence>
<proteinExistence type="predicted"/>
<accession>A0A6A6UZ86</accession>
<protein>
    <submittedName>
        <fullName evidence="1">Uncharacterized protein</fullName>
    </submittedName>
</protein>
<dbReference type="AlphaFoldDB" id="A0A6A6UZ86"/>